<feature type="compositionally biased region" description="Polar residues" evidence="1">
    <location>
        <begin position="45"/>
        <end position="56"/>
    </location>
</feature>
<name>A0A9J5Y5X0_SOLCO</name>
<evidence type="ECO:0000256" key="1">
    <source>
        <dbReference type="SAM" id="MobiDB-lite"/>
    </source>
</evidence>
<reference evidence="2 3" key="1">
    <citation type="submission" date="2020-09" db="EMBL/GenBank/DDBJ databases">
        <title>De no assembly of potato wild relative species, Solanum commersonii.</title>
        <authorList>
            <person name="Cho K."/>
        </authorList>
    </citation>
    <scope>NUCLEOTIDE SEQUENCE [LARGE SCALE GENOMIC DNA]</scope>
    <source>
        <strain evidence="2">LZ3.2</strain>
        <tissue evidence="2">Leaf</tissue>
    </source>
</reference>
<feature type="region of interest" description="Disordered" evidence="1">
    <location>
        <begin position="26"/>
        <end position="67"/>
    </location>
</feature>
<evidence type="ECO:0000313" key="2">
    <source>
        <dbReference type="EMBL" id="KAG5595769.1"/>
    </source>
</evidence>
<protein>
    <submittedName>
        <fullName evidence="2">Uncharacterized protein</fullName>
    </submittedName>
</protein>
<accession>A0A9J5Y5X0</accession>
<organism evidence="2 3">
    <name type="scientific">Solanum commersonii</name>
    <name type="common">Commerson's wild potato</name>
    <name type="synonym">Commerson's nightshade</name>
    <dbReference type="NCBI Taxonomy" id="4109"/>
    <lineage>
        <taxon>Eukaryota</taxon>
        <taxon>Viridiplantae</taxon>
        <taxon>Streptophyta</taxon>
        <taxon>Embryophyta</taxon>
        <taxon>Tracheophyta</taxon>
        <taxon>Spermatophyta</taxon>
        <taxon>Magnoliopsida</taxon>
        <taxon>eudicotyledons</taxon>
        <taxon>Gunneridae</taxon>
        <taxon>Pentapetalae</taxon>
        <taxon>asterids</taxon>
        <taxon>lamiids</taxon>
        <taxon>Solanales</taxon>
        <taxon>Solanaceae</taxon>
        <taxon>Solanoideae</taxon>
        <taxon>Solaneae</taxon>
        <taxon>Solanum</taxon>
    </lineage>
</organism>
<dbReference type="Proteomes" id="UP000824120">
    <property type="component" value="Chromosome 7"/>
</dbReference>
<keyword evidence="3" id="KW-1185">Reference proteome</keyword>
<gene>
    <name evidence="2" type="ORF">H5410_037001</name>
</gene>
<proteinExistence type="predicted"/>
<dbReference type="AlphaFoldDB" id="A0A9J5Y5X0"/>
<dbReference type="EMBL" id="JACXVP010000007">
    <property type="protein sequence ID" value="KAG5595769.1"/>
    <property type="molecule type" value="Genomic_DNA"/>
</dbReference>
<evidence type="ECO:0000313" key="3">
    <source>
        <dbReference type="Proteomes" id="UP000824120"/>
    </source>
</evidence>
<comment type="caution">
    <text evidence="2">The sequence shown here is derived from an EMBL/GenBank/DDBJ whole genome shotgun (WGS) entry which is preliminary data.</text>
</comment>
<sequence>MRITEPIRRVTKRSYPRLLFQCAEPGRKGSISGEQKQPSYHRAVSLSSTMSPNEPNTMMLKDRARWR</sequence>